<evidence type="ECO:0000313" key="1">
    <source>
        <dbReference type="EMBL" id="TWU24139.1"/>
    </source>
</evidence>
<dbReference type="Proteomes" id="UP000316304">
    <property type="component" value="Unassembled WGS sequence"/>
</dbReference>
<evidence type="ECO:0000313" key="2">
    <source>
        <dbReference type="Proteomes" id="UP000316304"/>
    </source>
</evidence>
<protein>
    <submittedName>
        <fullName evidence="1">Uncharacterized protein</fullName>
    </submittedName>
</protein>
<sequence>MRIEGQGMRSEAMLERMTVKAWGDAERALGTVLCTNQFELGSVLNLGVVIEL</sequence>
<gene>
    <name evidence="1" type="ORF">Pla52o_20630</name>
</gene>
<accession>A0A5C6CMW4</accession>
<reference evidence="1 2" key="1">
    <citation type="submission" date="2019-02" db="EMBL/GenBank/DDBJ databases">
        <title>Deep-cultivation of Planctomycetes and their phenomic and genomic characterization uncovers novel biology.</title>
        <authorList>
            <person name="Wiegand S."/>
            <person name="Jogler M."/>
            <person name="Boedeker C."/>
            <person name="Pinto D."/>
            <person name="Vollmers J."/>
            <person name="Rivas-Marin E."/>
            <person name="Kohn T."/>
            <person name="Peeters S.H."/>
            <person name="Heuer A."/>
            <person name="Rast P."/>
            <person name="Oberbeckmann S."/>
            <person name="Bunk B."/>
            <person name="Jeske O."/>
            <person name="Meyerdierks A."/>
            <person name="Storesund J.E."/>
            <person name="Kallscheuer N."/>
            <person name="Luecker S."/>
            <person name="Lage O.M."/>
            <person name="Pohl T."/>
            <person name="Merkel B.J."/>
            <person name="Hornburger P."/>
            <person name="Mueller R.-W."/>
            <person name="Bruemmer F."/>
            <person name="Labrenz M."/>
            <person name="Spormann A.M."/>
            <person name="Op Den Camp H."/>
            <person name="Overmann J."/>
            <person name="Amann R."/>
            <person name="Jetten M.S.M."/>
            <person name="Mascher T."/>
            <person name="Medema M.H."/>
            <person name="Devos D.P."/>
            <person name="Kaster A.-K."/>
            <person name="Ovreas L."/>
            <person name="Rohde M."/>
            <person name="Galperin M.Y."/>
            <person name="Jogler C."/>
        </authorList>
    </citation>
    <scope>NUCLEOTIDE SEQUENCE [LARGE SCALE GENOMIC DNA]</scope>
    <source>
        <strain evidence="1 2">Pla52o</strain>
    </source>
</reference>
<dbReference type="AlphaFoldDB" id="A0A5C6CMW4"/>
<dbReference type="EMBL" id="SJPT01000003">
    <property type="protein sequence ID" value="TWU24139.1"/>
    <property type="molecule type" value="Genomic_DNA"/>
</dbReference>
<proteinExistence type="predicted"/>
<name>A0A5C6CMW4_9BACT</name>
<keyword evidence="2" id="KW-1185">Reference proteome</keyword>
<comment type="caution">
    <text evidence="1">The sequence shown here is derived from an EMBL/GenBank/DDBJ whole genome shotgun (WGS) entry which is preliminary data.</text>
</comment>
<organism evidence="1 2">
    <name type="scientific">Novipirellula galeiformis</name>
    <dbReference type="NCBI Taxonomy" id="2528004"/>
    <lineage>
        <taxon>Bacteria</taxon>
        <taxon>Pseudomonadati</taxon>
        <taxon>Planctomycetota</taxon>
        <taxon>Planctomycetia</taxon>
        <taxon>Pirellulales</taxon>
        <taxon>Pirellulaceae</taxon>
        <taxon>Novipirellula</taxon>
    </lineage>
</organism>